<dbReference type="PANTHER" id="PTHR12544:SF29">
    <property type="entry name" value="GLUTAMINASE"/>
    <property type="match status" value="1"/>
</dbReference>
<keyword evidence="4 6" id="KW-0378">Hydrolase</keyword>
<feature type="binding site" evidence="6">
    <location>
        <position position="160"/>
    </location>
    <ligand>
        <name>substrate</name>
    </ligand>
</feature>
<dbReference type="InterPro" id="IPR012338">
    <property type="entry name" value="Beta-lactam/transpept-like"/>
</dbReference>
<dbReference type="NCBIfam" id="TIGR03814">
    <property type="entry name" value="Gln_ase"/>
    <property type="match status" value="1"/>
</dbReference>
<organism evidence="7 8">
    <name type="scientific">Candidatus [Bacteroides] periocalifornicus</name>
    <dbReference type="NCBI Taxonomy" id="1702214"/>
    <lineage>
        <taxon>Bacteria</taxon>
        <taxon>Pseudomonadati</taxon>
        <taxon>Bacteroidota</taxon>
    </lineage>
</organism>
<comment type="similarity">
    <text evidence="1 6">Belongs to the glutaminase family.</text>
</comment>
<feature type="binding site" evidence="6">
    <location>
        <position position="66"/>
    </location>
    <ligand>
        <name>substrate</name>
    </ligand>
</feature>
<dbReference type="EMBL" id="LIIK01000014">
    <property type="protein sequence ID" value="KQM09051.1"/>
    <property type="molecule type" value="Genomic_DNA"/>
</dbReference>
<dbReference type="EC" id="3.5.1.2" evidence="3 6"/>
<dbReference type="FunFam" id="3.40.710.10:FF:000005">
    <property type="entry name" value="Glutaminase"/>
    <property type="match status" value="1"/>
</dbReference>
<dbReference type="SUPFAM" id="SSF56601">
    <property type="entry name" value="beta-lactamase/transpeptidase-like"/>
    <property type="match status" value="1"/>
</dbReference>
<dbReference type="AlphaFoldDB" id="A0A0Q4B7S8"/>
<evidence type="ECO:0000313" key="8">
    <source>
        <dbReference type="Proteomes" id="UP000054172"/>
    </source>
</evidence>
<dbReference type="GO" id="GO:0006537">
    <property type="term" value="P:glutamate biosynthetic process"/>
    <property type="evidence" value="ECO:0007669"/>
    <property type="project" value="TreeGrafter"/>
</dbReference>
<comment type="subunit">
    <text evidence="2 6">Homotetramer.</text>
</comment>
<dbReference type="Pfam" id="PF04960">
    <property type="entry name" value="Glutaminase"/>
    <property type="match status" value="1"/>
</dbReference>
<dbReference type="NCBIfam" id="NF002132">
    <property type="entry name" value="PRK00971.1-1"/>
    <property type="match status" value="1"/>
</dbReference>
<feature type="binding site" evidence="6">
    <location>
        <position position="167"/>
    </location>
    <ligand>
        <name>substrate</name>
    </ligand>
</feature>
<proteinExistence type="inferred from homology"/>
<feature type="binding site" evidence="6">
    <location>
        <position position="243"/>
    </location>
    <ligand>
        <name>substrate</name>
    </ligand>
</feature>
<gene>
    <name evidence="6" type="primary">glsA</name>
    <name evidence="7" type="ORF">AL399_04070</name>
</gene>
<dbReference type="STRING" id="1702214.AL399_04070"/>
<evidence type="ECO:0000313" key="7">
    <source>
        <dbReference type="EMBL" id="KQM09051.1"/>
    </source>
</evidence>
<dbReference type="PATRIC" id="fig|1702214.3.peg.1521"/>
<comment type="caution">
    <text evidence="7">The sequence shown here is derived from an EMBL/GenBank/DDBJ whole genome shotgun (WGS) entry which is preliminary data.</text>
</comment>
<feature type="binding site" evidence="6">
    <location>
        <position position="116"/>
    </location>
    <ligand>
        <name>substrate</name>
    </ligand>
</feature>
<dbReference type="Proteomes" id="UP000054172">
    <property type="component" value="Unassembled WGS sequence"/>
</dbReference>
<dbReference type="PANTHER" id="PTHR12544">
    <property type="entry name" value="GLUTAMINASE"/>
    <property type="match status" value="1"/>
</dbReference>
<dbReference type="GO" id="GO:0006543">
    <property type="term" value="P:L-glutamine catabolic process"/>
    <property type="evidence" value="ECO:0007669"/>
    <property type="project" value="TreeGrafter"/>
</dbReference>
<dbReference type="Gene3D" id="3.40.710.10">
    <property type="entry name" value="DD-peptidase/beta-lactamase superfamily"/>
    <property type="match status" value="1"/>
</dbReference>
<reference evidence="7" key="1">
    <citation type="submission" date="2015-08" db="EMBL/GenBank/DDBJ databases">
        <title>Candidatus Bacteriodes Periocalifornicus.</title>
        <authorList>
            <person name="McLean J.S."/>
            <person name="Kelley S."/>
        </authorList>
    </citation>
    <scope>NUCLEOTIDE SEQUENCE [LARGE SCALE GENOMIC DNA]</scope>
    <source>
        <strain evidence="7">12B</strain>
    </source>
</reference>
<dbReference type="GO" id="GO:0004359">
    <property type="term" value="F:glutaminase activity"/>
    <property type="evidence" value="ECO:0007669"/>
    <property type="project" value="UniProtKB-UniRule"/>
</dbReference>
<protein>
    <recommendedName>
        <fullName evidence="3 6">Glutaminase</fullName>
        <ecNumber evidence="3 6">3.5.1.2</ecNumber>
    </recommendedName>
</protein>
<keyword evidence="8" id="KW-1185">Reference proteome</keyword>
<feature type="binding site" evidence="6">
    <location>
        <position position="261"/>
    </location>
    <ligand>
        <name>substrate</name>
    </ligand>
</feature>
<evidence type="ECO:0000256" key="3">
    <source>
        <dbReference type="ARBA" id="ARBA00012918"/>
    </source>
</evidence>
<accession>A0A0Q4B7S8</accession>
<feature type="binding site" evidence="6">
    <location>
        <position position="191"/>
    </location>
    <ligand>
        <name>substrate</name>
    </ligand>
</feature>
<evidence type="ECO:0000256" key="5">
    <source>
        <dbReference type="ARBA" id="ARBA00049534"/>
    </source>
</evidence>
<dbReference type="InterPro" id="IPR015868">
    <property type="entry name" value="Glutaminase"/>
</dbReference>
<evidence type="ECO:0000256" key="4">
    <source>
        <dbReference type="ARBA" id="ARBA00022801"/>
    </source>
</evidence>
<evidence type="ECO:0000256" key="2">
    <source>
        <dbReference type="ARBA" id="ARBA00011881"/>
    </source>
</evidence>
<name>A0A0Q4B7S8_9BACT</name>
<comment type="catalytic activity">
    <reaction evidence="5 6">
        <text>L-glutamine + H2O = L-glutamate + NH4(+)</text>
        <dbReference type="Rhea" id="RHEA:15889"/>
        <dbReference type="ChEBI" id="CHEBI:15377"/>
        <dbReference type="ChEBI" id="CHEBI:28938"/>
        <dbReference type="ChEBI" id="CHEBI:29985"/>
        <dbReference type="ChEBI" id="CHEBI:58359"/>
        <dbReference type="EC" id="3.5.1.2"/>
    </reaction>
</comment>
<dbReference type="NCBIfam" id="NF002133">
    <property type="entry name" value="PRK00971.1-2"/>
    <property type="match status" value="1"/>
</dbReference>
<evidence type="ECO:0000256" key="6">
    <source>
        <dbReference type="HAMAP-Rule" id="MF_00313"/>
    </source>
</evidence>
<keyword evidence="6" id="KW-0007">Acetylation</keyword>
<dbReference type="HAMAP" id="MF_00313">
    <property type="entry name" value="Glutaminase"/>
    <property type="match status" value="1"/>
</dbReference>
<evidence type="ECO:0000256" key="1">
    <source>
        <dbReference type="ARBA" id="ARBA00011076"/>
    </source>
</evidence>
<sequence length="307" mass="33114">MCAEALDAVVRGLYGEFSAFRGTGKVADYIPALAEVDPGHFGVVVHTLPGHVTACGDADVLFSIQSISKLFTFTMAFAGRGESIWKRVGKEPSGTAFNSLYQLEAEAGIPRNPFINAGAMVISDMLLADYPDPMAELLAFLHRLTGDESIGYDQHVYQSELEYGMRNASLAYLMKSFGNVQNPVDEVLRFYFKQCSIRMSCRQLAQATQFLANQGMNPLTGRAILTPSQTKRTNALLLTTGLYNEAGDFAFRVGIPAKSGVGGGIAGIIPGQLSVVTWAPGLNTIGNSQLGIDFLEEFTTRTGLSIF</sequence>